<dbReference type="PANTHER" id="PTHR12631">
    <property type="entry name" value="ALPHA-L-IDURONIDASE"/>
    <property type="match status" value="1"/>
</dbReference>
<sequence length="462" mass="50321">MKGLPSPASATPPLVSPRRGRHGRRGPVWMVALAAALLGVAVASTVLYFTRDSGPSAVLDDEPVGRISAGPDGEWAAWGFTHTQNSLEAEPAAAATVERQRVLQAQHIMGFGADNPQPSPGRYDWTSLDRRMRAIRDTGGVPVVTLCCAPDWMKGGPAGATDWTHLEDAPLPEFYDAFAEQAAQVARRYPDVRYFFVWNEFKGFFNRGQNRWDHEGYTALYNKVYTALKKENPDALVGGPYIPLNSYADAHSEASGEVRGPWGAADQRGLDAVRYWLKNKAGADFIVIDGSSLPEDRTAHGDEFAANAKFGALTRWLRAQEDLPVVWAEWYVEPENSGWTPQRLHAVQAAAMIEFAESGAAGALYWSPQGSPGACNGCLWTREGAALPSLDLQQNFARWFPPGTELVQAPVANVSGGSEKDLKVLASAEQLLVVNATDRAMTATVGGEKLQLQPYEIRWVGR</sequence>
<keyword evidence="2" id="KW-0812">Transmembrane</keyword>
<dbReference type="SUPFAM" id="SSF51445">
    <property type="entry name" value="(Trans)glycosidases"/>
    <property type="match status" value="1"/>
</dbReference>
<evidence type="ECO:0000256" key="1">
    <source>
        <dbReference type="SAM" id="MobiDB-lite"/>
    </source>
</evidence>
<gene>
    <name evidence="3" type="ORF">GCM10009550_22920</name>
</gene>
<organism evidence="3 4">
    <name type="scientific">Actinocorallia libanotica</name>
    <dbReference type="NCBI Taxonomy" id="46162"/>
    <lineage>
        <taxon>Bacteria</taxon>
        <taxon>Bacillati</taxon>
        <taxon>Actinomycetota</taxon>
        <taxon>Actinomycetes</taxon>
        <taxon>Streptosporangiales</taxon>
        <taxon>Thermomonosporaceae</taxon>
        <taxon>Actinocorallia</taxon>
    </lineage>
</organism>
<accession>A0ABP4B899</accession>
<feature type="transmembrane region" description="Helical" evidence="2">
    <location>
        <begin position="28"/>
        <end position="49"/>
    </location>
</feature>
<proteinExistence type="predicted"/>
<dbReference type="InterPro" id="IPR051923">
    <property type="entry name" value="Glycosyl_Hydrolase_39"/>
</dbReference>
<dbReference type="EMBL" id="BAAAHH010000007">
    <property type="protein sequence ID" value="GAA0947456.1"/>
    <property type="molecule type" value="Genomic_DNA"/>
</dbReference>
<dbReference type="Gene3D" id="3.20.20.80">
    <property type="entry name" value="Glycosidases"/>
    <property type="match status" value="1"/>
</dbReference>
<dbReference type="RefSeq" id="WP_344239696.1">
    <property type="nucleotide sequence ID" value="NZ_BAAAHH010000007.1"/>
</dbReference>
<keyword evidence="4" id="KW-1185">Reference proteome</keyword>
<evidence type="ECO:0000313" key="4">
    <source>
        <dbReference type="Proteomes" id="UP001500665"/>
    </source>
</evidence>
<name>A0ABP4B899_9ACTN</name>
<evidence type="ECO:0000313" key="3">
    <source>
        <dbReference type="EMBL" id="GAA0947456.1"/>
    </source>
</evidence>
<comment type="caution">
    <text evidence="3">The sequence shown here is derived from an EMBL/GenBank/DDBJ whole genome shotgun (WGS) entry which is preliminary data.</text>
</comment>
<keyword evidence="2" id="KW-0472">Membrane</keyword>
<dbReference type="InterPro" id="IPR017853">
    <property type="entry name" value="GH"/>
</dbReference>
<evidence type="ECO:0000256" key="2">
    <source>
        <dbReference type="SAM" id="Phobius"/>
    </source>
</evidence>
<dbReference type="PANTHER" id="PTHR12631:SF10">
    <property type="entry name" value="BETA-XYLOSIDASE-LIKE PROTEIN-RELATED"/>
    <property type="match status" value="1"/>
</dbReference>
<feature type="region of interest" description="Disordered" evidence="1">
    <location>
        <begin position="1"/>
        <end position="22"/>
    </location>
</feature>
<dbReference type="Proteomes" id="UP001500665">
    <property type="component" value="Unassembled WGS sequence"/>
</dbReference>
<evidence type="ECO:0008006" key="5">
    <source>
        <dbReference type="Google" id="ProtNLM"/>
    </source>
</evidence>
<keyword evidence="2" id="KW-1133">Transmembrane helix</keyword>
<reference evidence="4" key="1">
    <citation type="journal article" date="2019" name="Int. J. Syst. Evol. Microbiol.">
        <title>The Global Catalogue of Microorganisms (GCM) 10K type strain sequencing project: providing services to taxonomists for standard genome sequencing and annotation.</title>
        <authorList>
            <consortium name="The Broad Institute Genomics Platform"/>
            <consortium name="The Broad Institute Genome Sequencing Center for Infectious Disease"/>
            <person name="Wu L."/>
            <person name="Ma J."/>
        </authorList>
    </citation>
    <scope>NUCLEOTIDE SEQUENCE [LARGE SCALE GENOMIC DNA]</scope>
    <source>
        <strain evidence="4">JCM 10696</strain>
    </source>
</reference>
<protein>
    <recommendedName>
        <fullName evidence="5">Glycosyl hydrolase family 39</fullName>
    </recommendedName>
</protein>